<dbReference type="EC" id="3.6.1.7" evidence="2 4"/>
<evidence type="ECO:0000256" key="6">
    <source>
        <dbReference type="RuleBase" id="RU004168"/>
    </source>
</evidence>
<dbReference type="Pfam" id="PF00708">
    <property type="entry name" value="Acylphosphatase"/>
    <property type="match status" value="1"/>
</dbReference>
<dbReference type="AlphaFoldDB" id="A0A0G0QPY2"/>
<comment type="similarity">
    <text evidence="1 6">Belongs to the acylphosphatase family.</text>
</comment>
<dbReference type="Gene3D" id="3.30.70.100">
    <property type="match status" value="1"/>
</dbReference>
<gene>
    <name evidence="8" type="ORF">UT77_C0004G0137</name>
</gene>
<evidence type="ECO:0000256" key="2">
    <source>
        <dbReference type="ARBA" id="ARBA00012150"/>
    </source>
</evidence>
<dbReference type="GO" id="GO:0003998">
    <property type="term" value="F:acylphosphatase activity"/>
    <property type="evidence" value="ECO:0007669"/>
    <property type="project" value="UniProtKB-EC"/>
</dbReference>
<dbReference type="PATRIC" id="fig|1618431.3.peg.705"/>
<keyword evidence="4 5" id="KW-0378">Hydrolase</keyword>
<dbReference type="PROSITE" id="PS51160">
    <property type="entry name" value="ACYLPHOSPHATASE_3"/>
    <property type="match status" value="1"/>
</dbReference>
<evidence type="ECO:0000313" key="9">
    <source>
        <dbReference type="Proteomes" id="UP000034881"/>
    </source>
</evidence>
<organism evidence="8 9">
    <name type="scientific">Candidatus Daviesbacteria bacterium GW2011_GWC2_40_12</name>
    <dbReference type="NCBI Taxonomy" id="1618431"/>
    <lineage>
        <taxon>Bacteria</taxon>
        <taxon>Candidatus Daviesiibacteriota</taxon>
    </lineage>
</organism>
<accession>A0A0G0QPY2</accession>
<dbReference type="PROSITE" id="PS00151">
    <property type="entry name" value="ACYLPHOSPHATASE_2"/>
    <property type="match status" value="1"/>
</dbReference>
<dbReference type="InterPro" id="IPR001792">
    <property type="entry name" value="Acylphosphatase-like_dom"/>
</dbReference>
<proteinExistence type="inferred from homology"/>
<protein>
    <recommendedName>
        <fullName evidence="2 4">Acylphosphatase</fullName>
        <ecNumber evidence="2 4">3.6.1.7</ecNumber>
    </recommendedName>
</protein>
<evidence type="ECO:0000256" key="5">
    <source>
        <dbReference type="RuleBase" id="RU000553"/>
    </source>
</evidence>
<feature type="domain" description="Acylphosphatase-like" evidence="7">
    <location>
        <begin position="34"/>
        <end position="119"/>
    </location>
</feature>
<dbReference type="SUPFAM" id="SSF54975">
    <property type="entry name" value="Acylphosphatase/BLUF domain-like"/>
    <property type="match status" value="1"/>
</dbReference>
<evidence type="ECO:0000259" key="7">
    <source>
        <dbReference type="PROSITE" id="PS51160"/>
    </source>
</evidence>
<dbReference type="PANTHER" id="PTHR47268:SF4">
    <property type="entry name" value="ACYLPHOSPHATASE"/>
    <property type="match status" value="1"/>
</dbReference>
<sequence length="119" mass="13575">MSLRAISVAISINYYSRLLRRKTPRNYGEIMNIHLNIKISGLVQGVFFRANAKEQADDLDIKGFAQNQPDGSVYIEAEGEKDNLEKFLHWCHTGSNMARVEKVEVSDGPLKDFKKFKVN</sequence>
<dbReference type="PROSITE" id="PS00150">
    <property type="entry name" value="ACYLPHOSPHATASE_1"/>
    <property type="match status" value="1"/>
</dbReference>
<evidence type="ECO:0000256" key="3">
    <source>
        <dbReference type="ARBA" id="ARBA00047645"/>
    </source>
</evidence>
<feature type="active site" evidence="4">
    <location>
        <position position="49"/>
    </location>
</feature>
<feature type="active site" evidence="4">
    <location>
        <position position="67"/>
    </location>
</feature>
<dbReference type="Proteomes" id="UP000034881">
    <property type="component" value="Unassembled WGS sequence"/>
</dbReference>
<evidence type="ECO:0000256" key="1">
    <source>
        <dbReference type="ARBA" id="ARBA00005614"/>
    </source>
</evidence>
<comment type="catalytic activity">
    <reaction evidence="3 4 5">
        <text>an acyl phosphate + H2O = a carboxylate + phosphate + H(+)</text>
        <dbReference type="Rhea" id="RHEA:14965"/>
        <dbReference type="ChEBI" id="CHEBI:15377"/>
        <dbReference type="ChEBI" id="CHEBI:15378"/>
        <dbReference type="ChEBI" id="CHEBI:29067"/>
        <dbReference type="ChEBI" id="CHEBI:43474"/>
        <dbReference type="ChEBI" id="CHEBI:59918"/>
        <dbReference type="EC" id="3.6.1.7"/>
    </reaction>
</comment>
<reference evidence="8 9" key="1">
    <citation type="journal article" date="2015" name="Nature">
        <title>rRNA introns, odd ribosomes, and small enigmatic genomes across a large radiation of phyla.</title>
        <authorList>
            <person name="Brown C.T."/>
            <person name="Hug L.A."/>
            <person name="Thomas B.C."/>
            <person name="Sharon I."/>
            <person name="Castelle C.J."/>
            <person name="Singh A."/>
            <person name="Wilkins M.J."/>
            <person name="Williams K.H."/>
            <person name="Banfield J.F."/>
        </authorList>
    </citation>
    <scope>NUCLEOTIDE SEQUENCE [LARGE SCALE GENOMIC DNA]</scope>
</reference>
<name>A0A0G0QPY2_9BACT</name>
<comment type="caution">
    <text evidence="8">The sequence shown here is derived from an EMBL/GenBank/DDBJ whole genome shotgun (WGS) entry which is preliminary data.</text>
</comment>
<dbReference type="InterPro" id="IPR036046">
    <property type="entry name" value="Acylphosphatase-like_dom_sf"/>
</dbReference>
<evidence type="ECO:0000256" key="4">
    <source>
        <dbReference type="PROSITE-ProRule" id="PRU00520"/>
    </source>
</evidence>
<dbReference type="EMBL" id="LBYB01000004">
    <property type="protein sequence ID" value="KKR42153.1"/>
    <property type="molecule type" value="Genomic_DNA"/>
</dbReference>
<dbReference type="PANTHER" id="PTHR47268">
    <property type="entry name" value="ACYLPHOSPHATASE"/>
    <property type="match status" value="1"/>
</dbReference>
<dbReference type="InterPro" id="IPR017968">
    <property type="entry name" value="Acylphosphatase_CS"/>
</dbReference>
<evidence type="ECO:0000313" key="8">
    <source>
        <dbReference type="EMBL" id="KKR42153.1"/>
    </source>
</evidence>
<dbReference type="InterPro" id="IPR020456">
    <property type="entry name" value="Acylphosphatase"/>
</dbReference>